<dbReference type="InterPro" id="IPR036388">
    <property type="entry name" value="WH-like_DNA-bd_sf"/>
</dbReference>
<feature type="domain" description="HTH arsR-type" evidence="1">
    <location>
        <begin position="3"/>
        <end position="95"/>
    </location>
</feature>
<accession>A0A1I3ZKY3</accession>
<dbReference type="SMART" id="SM00418">
    <property type="entry name" value="HTH_ARSR"/>
    <property type="match status" value="1"/>
</dbReference>
<dbReference type="AlphaFoldDB" id="A0A1I3ZKY3"/>
<proteinExistence type="predicted"/>
<dbReference type="GO" id="GO:0003700">
    <property type="term" value="F:DNA-binding transcription factor activity"/>
    <property type="evidence" value="ECO:0007669"/>
    <property type="project" value="InterPro"/>
</dbReference>
<protein>
    <submittedName>
        <fullName evidence="2">DNA-binding transcriptional regulator, ArsR family</fullName>
    </submittedName>
</protein>
<dbReference type="EMBL" id="FOSL01000006">
    <property type="protein sequence ID" value="SFK44733.1"/>
    <property type="molecule type" value="Genomic_DNA"/>
</dbReference>
<dbReference type="Pfam" id="PF12840">
    <property type="entry name" value="HTH_20"/>
    <property type="match status" value="1"/>
</dbReference>
<evidence type="ECO:0000313" key="2">
    <source>
        <dbReference type="EMBL" id="SFK44733.1"/>
    </source>
</evidence>
<keyword evidence="2" id="KW-0238">DNA-binding</keyword>
<dbReference type="Proteomes" id="UP000323300">
    <property type="component" value="Unassembled WGS sequence"/>
</dbReference>
<keyword evidence="3" id="KW-1185">Reference proteome</keyword>
<reference evidence="2 3" key="1">
    <citation type="submission" date="2016-10" db="EMBL/GenBank/DDBJ databases">
        <authorList>
            <person name="Varghese N."/>
            <person name="Submissions S."/>
        </authorList>
    </citation>
    <scope>NUCLEOTIDE SEQUENCE [LARGE SCALE GENOMIC DNA]</scope>
    <source>
        <strain evidence="2 3">DSM 21822</strain>
    </source>
</reference>
<evidence type="ECO:0000313" key="3">
    <source>
        <dbReference type="Proteomes" id="UP000323300"/>
    </source>
</evidence>
<organism evidence="2 3">
    <name type="scientific">Neomesorhizobium albiziae</name>
    <dbReference type="NCBI Taxonomy" id="335020"/>
    <lineage>
        <taxon>Bacteria</taxon>
        <taxon>Pseudomonadati</taxon>
        <taxon>Pseudomonadota</taxon>
        <taxon>Alphaproteobacteria</taxon>
        <taxon>Hyphomicrobiales</taxon>
        <taxon>Phyllobacteriaceae</taxon>
        <taxon>Neomesorhizobium</taxon>
    </lineage>
</organism>
<name>A0A1I3ZKY3_9HYPH</name>
<gene>
    <name evidence="2" type="ORF">SAMN04488498_106180</name>
</gene>
<sequence length="111" mass="12251">MLHPDAEQIELSLVLAALSDPTRLSIIRQLAEDGEAMCRRLDFGSKSNLSYHFAKLREAGVTRTRIEGTARHISLRREDLDARFPGLLDSVIKAAASYPRLTTEADVTDGA</sequence>
<dbReference type="CDD" id="cd00090">
    <property type="entry name" value="HTH_ARSR"/>
    <property type="match status" value="1"/>
</dbReference>
<dbReference type="InterPro" id="IPR036390">
    <property type="entry name" value="WH_DNA-bd_sf"/>
</dbReference>
<dbReference type="SUPFAM" id="SSF46785">
    <property type="entry name" value="Winged helix' DNA-binding domain"/>
    <property type="match status" value="1"/>
</dbReference>
<dbReference type="PROSITE" id="PS50987">
    <property type="entry name" value="HTH_ARSR_2"/>
    <property type="match status" value="1"/>
</dbReference>
<dbReference type="Gene3D" id="1.10.10.10">
    <property type="entry name" value="Winged helix-like DNA-binding domain superfamily/Winged helix DNA-binding domain"/>
    <property type="match status" value="1"/>
</dbReference>
<evidence type="ECO:0000259" key="1">
    <source>
        <dbReference type="PROSITE" id="PS50987"/>
    </source>
</evidence>
<dbReference type="InterPro" id="IPR001845">
    <property type="entry name" value="HTH_ArsR_DNA-bd_dom"/>
</dbReference>
<dbReference type="GO" id="GO:0003677">
    <property type="term" value="F:DNA binding"/>
    <property type="evidence" value="ECO:0007669"/>
    <property type="project" value="UniProtKB-KW"/>
</dbReference>
<dbReference type="InterPro" id="IPR011991">
    <property type="entry name" value="ArsR-like_HTH"/>
</dbReference>